<dbReference type="AlphaFoldDB" id="A0A9P8HZC8"/>
<evidence type="ECO:0000313" key="3">
    <source>
        <dbReference type="Proteomes" id="UP000698800"/>
    </source>
</evidence>
<name>A0A9P8HZC8_9PEZI</name>
<proteinExistence type="predicted"/>
<feature type="compositionally biased region" description="Polar residues" evidence="1">
    <location>
        <begin position="222"/>
        <end position="238"/>
    </location>
</feature>
<evidence type="ECO:0000313" key="2">
    <source>
        <dbReference type="EMBL" id="KAH0542724.1"/>
    </source>
</evidence>
<feature type="compositionally biased region" description="Acidic residues" evidence="1">
    <location>
        <begin position="212"/>
        <end position="221"/>
    </location>
</feature>
<feature type="region of interest" description="Disordered" evidence="1">
    <location>
        <begin position="76"/>
        <end position="106"/>
    </location>
</feature>
<comment type="caution">
    <text evidence="2">The sequence shown here is derived from an EMBL/GenBank/DDBJ whole genome shotgun (WGS) entry which is preliminary data.</text>
</comment>
<reference evidence="2" key="1">
    <citation type="submission" date="2021-03" db="EMBL/GenBank/DDBJ databases">
        <title>Comparative genomics and phylogenomic investigation of the class Geoglossomycetes provide insights into ecological specialization and systematics.</title>
        <authorList>
            <person name="Melie T."/>
            <person name="Pirro S."/>
            <person name="Miller A.N."/>
            <person name="Quandt A."/>
        </authorList>
    </citation>
    <scope>NUCLEOTIDE SEQUENCE</scope>
    <source>
        <strain evidence="2">GBOQ0MN5Z8</strain>
    </source>
</reference>
<dbReference type="Proteomes" id="UP000698800">
    <property type="component" value="Unassembled WGS sequence"/>
</dbReference>
<protein>
    <submittedName>
        <fullName evidence="2">Uncharacterized protein</fullName>
    </submittedName>
</protein>
<dbReference type="OrthoDB" id="10677173at2759"/>
<accession>A0A9P8HZC8</accession>
<dbReference type="EMBL" id="JAGHQL010000047">
    <property type="protein sequence ID" value="KAH0542724.1"/>
    <property type="molecule type" value="Genomic_DNA"/>
</dbReference>
<gene>
    <name evidence="2" type="ORF">FGG08_002863</name>
</gene>
<feature type="region of interest" description="Disordered" evidence="1">
    <location>
        <begin position="209"/>
        <end position="238"/>
    </location>
</feature>
<keyword evidence="3" id="KW-1185">Reference proteome</keyword>
<organism evidence="2 3">
    <name type="scientific">Glutinoglossum americanum</name>
    <dbReference type="NCBI Taxonomy" id="1670608"/>
    <lineage>
        <taxon>Eukaryota</taxon>
        <taxon>Fungi</taxon>
        <taxon>Dikarya</taxon>
        <taxon>Ascomycota</taxon>
        <taxon>Pezizomycotina</taxon>
        <taxon>Geoglossomycetes</taxon>
        <taxon>Geoglossales</taxon>
        <taxon>Geoglossaceae</taxon>
        <taxon>Glutinoglossum</taxon>
    </lineage>
</organism>
<evidence type="ECO:0000256" key="1">
    <source>
        <dbReference type="SAM" id="MobiDB-lite"/>
    </source>
</evidence>
<sequence length="434" mass="47124">MSSSAAMIFARMIATSNIKMAEAQHATWTVGAIRIISVEKIFFGVQGVIEQLSVAPQTAAVTSAVDGGNTTKVTAVPSEKTSEQIADPSAAPPTVEGDNTGDSSTAAGEQTALPIMAVTHPAADDNTPLTSGGVCSTEAVAPAPLSKELLDELLRPSAFNWADDEDEEPLSKEQADEVLRPSAFNWADEADEKGEVSKQRADELLRPSAFNWDDEVEDEQTDSGYVSPQAASDYSQGSRRNIAEEVVRMAEQGDATDNSDARENASKLLSFTPRWASKWSGSESPEERAHIDGLDIYWEPIIQHGKELMSQGLAPGKIQPNSDLLMDFLLGLGPFSPKLSPAFDVRTAELPGLFSYGPLEPGLSPESDYEGSLDPRWLRIDTLANVAWWIATDAEKERHQRPPFWEVRYGPRPPRRTRGAILNGRVRLSPVPEP</sequence>